<protein>
    <submittedName>
        <fullName evidence="3">Uncharacterized protein</fullName>
    </submittedName>
</protein>
<dbReference type="Proteomes" id="UP000028545">
    <property type="component" value="Unassembled WGS sequence"/>
</dbReference>
<organism evidence="3 4">
    <name type="scientific">Pseudallescheria apiosperma</name>
    <name type="common">Scedosporium apiospermum</name>
    <dbReference type="NCBI Taxonomy" id="563466"/>
    <lineage>
        <taxon>Eukaryota</taxon>
        <taxon>Fungi</taxon>
        <taxon>Dikarya</taxon>
        <taxon>Ascomycota</taxon>
        <taxon>Pezizomycotina</taxon>
        <taxon>Sordariomycetes</taxon>
        <taxon>Hypocreomycetidae</taxon>
        <taxon>Microascales</taxon>
        <taxon>Microascaceae</taxon>
        <taxon>Scedosporium</taxon>
    </lineage>
</organism>
<dbReference type="AlphaFoldDB" id="A0A084G8M7"/>
<dbReference type="EMBL" id="JOWA01000091">
    <property type="protein sequence ID" value="KEZ43689.1"/>
    <property type="molecule type" value="Genomic_DNA"/>
</dbReference>
<feature type="compositionally biased region" description="Low complexity" evidence="1">
    <location>
        <begin position="103"/>
        <end position="116"/>
    </location>
</feature>
<dbReference type="OrthoDB" id="10640853at2759"/>
<sequence>MKRTNSPCAEIFETNVPRPITDTILSDCRPPRYQDQILRLREEGEDADDEGGLDDEDCEEEGDDEESISPLLVEDEDEGKDEDEDEEVEADDEEQDSSDSEAEGANGEDSSSSSDSSDSEEETSTTAIFAPSSTGQPLLTLTTVPSSLLSPSPPTSAATSITRETQTSAITGSPAISNDGGNNLVALLPPMVTFSNIGLPPADLLGISATTLPSTDPSATVPADPQVGDANAAAQSNTAGQTTGIVTGVAAGFALIFTGIWYFRKKRLAASDADPLTEKSPSSPQGERISPPLSLSSAQMVGGQLPRQMWSDSMRDLEEQVRVAYVAEQREGGRAV</sequence>
<comment type="caution">
    <text evidence="3">The sequence shown here is derived from an EMBL/GenBank/DDBJ whole genome shotgun (WGS) entry which is preliminary data.</text>
</comment>
<feature type="region of interest" description="Disordered" evidence="1">
    <location>
        <begin position="17"/>
        <end position="166"/>
    </location>
</feature>
<evidence type="ECO:0000256" key="1">
    <source>
        <dbReference type="SAM" id="MobiDB-lite"/>
    </source>
</evidence>
<keyword evidence="2" id="KW-0812">Transmembrane</keyword>
<feature type="region of interest" description="Disordered" evidence="1">
    <location>
        <begin position="272"/>
        <end position="313"/>
    </location>
</feature>
<dbReference type="KEGG" id="sapo:SAPIO_CDS4308"/>
<dbReference type="RefSeq" id="XP_016643488.1">
    <property type="nucleotide sequence ID" value="XM_016786886.1"/>
</dbReference>
<evidence type="ECO:0000256" key="2">
    <source>
        <dbReference type="SAM" id="Phobius"/>
    </source>
</evidence>
<keyword evidence="2" id="KW-1133">Transmembrane helix</keyword>
<accession>A0A084G8M7</accession>
<proteinExistence type="predicted"/>
<evidence type="ECO:0000313" key="3">
    <source>
        <dbReference type="EMBL" id="KEZ43689.1"/>
    </source>
</evidence>
<gene>
    <name evidence="3" type="ORF">SAPIO_CDS4308</name>
</gene>
<feature type="compositionally biased region" description="Acidic residues" evidence="1">
    <location>
        <begin position="43"/>
        <end position="102"/>
    </location>
</feature>
<keyword evidence="4" id="KW-1185">Reference proteome</keyword>
<name>A0A084G8M7_PSEDA</name>
<feature type="compositionally biased region" description="Low complexity" evidence="1">
    <location>
        <begin position="137"/>
        <end position="160"/>
    </location>
</feature>
<dbReference type="HOGENOM" id="CLU_826810_0_0_1"/>
<keyword evidence="2" id="KW-0472">Membrane</keyword>
<reference evidence="3 4" key="1">
    <citation type="journal article" date="2014" name="Genome Announc.">
        <title>Draft genome sequence of the pathogenic fungus Scedosporium apiospermum.</title>
        <authorList>
            <person name="Vandeputte P."/>
            <person name="Ghamrawi S."/>
            <person name="Rechenmann M."/>
            <person name="Iltis A."/>
            <person name="Giraud S."/>
            <person name="Fleury M."/>
            <person name="Thornton C."/>
            <person name="Delhaes L."/>
            <person name="Meyer W."/>
            <person name="Papon N."/>
            <person name="Bouchara J.P."/>
        </authorList>
    </citation>
    <scope>NUCLEOTIDE SEQUENCE [LARGE SCALE GENOMIC DNA]</scope>
    <source>
        <strain evidence="3 4">IHEM 14462</strain>
    </source>
</reference>
<dbReference type="VEuPathDB" id="FungiDB:SAPIO_CDS4308"/>
<evidence type="ECO:0000313" key="4">
    <source>
        <dbReference type="Proteomes" id="UP000028545"/>
    </source>
</evidence>
<dbReference type="GeneID" id="27723380"/>
<feature type="transmembrane region" description="Helical" evidence="2">
    <location>
        <begin position="244"/>
        <end position="263"/>
    </location>
</feature>